<organism evidence="2 3">
    <name type="scientific">Novosphingobium aureum</name>
    <dbReference type="NCBI Taxonomy" id="2792964"/>
    <lineage>
        <taxon>Bacteria</taxon>
        <taxon>Pseudomonadati</taxon>
        <taxon>Pseudomonadota</taxon>
        <taxon>Alphaproteobacteria</taxon>
        <taxon>Sphingomonadales</taxon>
        <taxon>Sphingomonadaceae</taxon>
        <taxon>Novosphingobium</taxon>
    </lineage>
</organism>
<dbReference type="InterPro" id="IPR008228">
    <property type="entry name" value="UCP006173"/>
</dbReference>
<dbReference type="NCBIfam" id="NF003507">
    <property type="entry name" value="PRK05170.2-5"/>
    <property type="match status" value="1"/>
</dbReference>
<dbReference type="PANTHER" id="PTHR37421">
    <property type="entry name" value="UPF0260 PROTEIN YCGN"/>
    <property type="match status" value="1"/>
</dbReference>
<comment type="similarity">
    <text evidence="1">Belongs to the UPF0260 family.</text>
</comment>
<evidence type="ECO:0000256" key="1">
    <source>
        <dbReference type="HAMAP-Rule" id="MF_00676"/>
    </source>
</evidence>
<gene>
    <name evidence="2" type="ORF">I5E68_13365</name>
</gene>
<evidence type="ECO:0000313" key="2">
    <source>
        <dbReference type="EMBL" id="MBH0113932.1"/>
    </source>
</evidence>
<dbReference type="NCBIfam" id="NF003501">
    <property type="entry name" value="PRK05170.1-5"/>
    <property type="match status" value="1"/>
</dbReference>
<accession>A0A931MLE0</accession>
<dbReference type="RefSeq" id="WP_197164902.1">
    <property type="nucleotide sequence ID" value="NZ_JADZGI010000002.1"/>
</dbReference>
<comment type="caution">
    <text evidence="2">The sequence shown here is derived from an EMBL/GenBank/DDBJ whole genome shotgun (WGS) entry which is preliminary data.</text>
</comment>
<dbReference type="PANTHER" id="PTHR37421:SF1">
    <property type="entry name" value="UPF0260 PROTEIN YCGN"/>
    <property type="match status" value="1"/>
</dbReference>
<dbReference type="HAMAP" id="MF_00676">
    <property type="entry name" value="UPF0260"/>
    <property type="match status" value="1"/>
</dbReference>
<keyword evidence="3" id="KW-1185">Reference proteome</keyword>
<dbReference type="InterPro" id="IPR005358">
    <property type="entry name" value="Puta_zinc/iron-chelating_dom"/>
</dbReference>
<name>A0A931MLE0_9SPHN</name>
<evidence type="ECO:0000313" key="3">
    <source>
        <dbReference type="Proteomes" id="UP000617634"/>
    </source>
</evidence>
<dbReference type="AlphaFoldDB" id="A0A931MLE0"/>
<dbReference type="Proteomes" id="UP000617634">
    <property type="component" value="Unassembled WGS sequence"/>
</dbReference>
<dbReference type="Pfam" id="PF03692">
    <property type="entry name" value="CxxCxxCC"/>
    <property type="match status" value="1"/>
</dbReference>
<proteinExistence type="inferred from homology"/>
<sequence>MSGNSPPPSTGARRFWERPLDTLDKDEWEALCDGCGQCCLHKVEDADTGEVYHTNVACKLLDTRTARCCDYPHRKKSVPDCLTLTRKSVHSLHWLPETCAYRLRAEDQPLPEWHYLVSGDREAVHRAGISVAGKVVSEVDAGPLEQHIVWPHGEEQAFEIEDGHEPWDVIAPDELDEDD</sequence>
<reference evidence="2" key="1">
    <citation type="submission" date="2020-11" db="EMBL/GenBank/DDBJ databases">
        <title>Novosphingobium aureum sp. nov., a marine bacterium isolated from sediment of a salt flat.</title>
        <authorList>
            <person name="Yoo Y."/>
            <person name="Kim J.-J."/>
        </authorList>
    </citation>
    <scope>NUCLEOTIDE SEQUENCE</scope>
    <source>
        <strain evidence="2">YJ-S2-02</strain>
    </source>
</reference>
<protein>
    <recommendedName>
        <fullName evidence="1">UPF0260 protein I5E68_13365</fullName>
    </recommendedName>
</protein>
<dbReference type="EMBL" id="JADZGI010000002">
    <property type="protein sequence ID" value="MBH0113932.1"/>
    <property type="molecule type" value="Genomic_DNA"/>
</dbReference>